<proteinExistence type="predicted"/>
<sequence length="268" mass="30715">MPTLWSPAGPLSTRRLMLNKRFSRMAIVGLCSIVFLILVFWGRIHGSYGVSEYYSFSTTSYFRPVSIDPTDKSTEDLCKTDLGERVDAQFDSVSACFGKDELLVYSDLDESVRGHDAVDVLADLPSIYYEDNPDFQNYIWQKEMRVNGTLDVDRAATARINGWRIDKFKFLPMIERAWRMKPNKDFYFFFETDTYVFWDNAFRFLQTFDPDVPLYMGSPSPGTHDVKQDIKTWFANGGPGFVLSRGAVKALLVRKTEVVAHAAGRLLR</sequence>
<name>A0ACC1S6W2_9HYPO</name>
<dbReference type="EMBL" id="JANRMS010000873">
    <property type="protein sequence ID" value="KAJ3533386.1"/>
    <property type="molecule type" value="Genomic_DNA"/>
</dbReference>
<evidence type="ECO:0000313" key="1">
    <source>
        <dbReference type="EMBL" id="KAJ3533386.1"/>
    </source>
</evidence>
<keyword evidence="2" id="KW-1185">Reference proteome</keyword>
<comment type="caution">
    <text evidence="1">The sequence shown here is derived from an EMBL/GenBank/DDBJ whole genome shotgun (WGS) entry which is preliminary data.</text>
</comment>
<evidence type="ECO:0000313" key="2">
    <source>
        <dbReference type="Proteomes" id="UP001148629"/>
    </source>
</evidence>
<organism evidence="1 2">
    <name type="scientific">Fusarium decemcellulare</name>
    <dbReference type="NCBI Taxonomy" id="57161"/>
    <lineage>
        <taxon>Eukaryota</taxon>
        <taxon>Fungi</taxon>
        <taxon>Dikarya</taxon>
        <taxon>Ascomycota</taxon>
        <taxon>Pezizomycotina</taxon>
        <taxon>Sordariomycetes</taxon>
        <taxon>Hypocreomycetidae</taxon>
        <taxon>Hypocreales</taxon>
        <taxon>Nectriaceae</taxon>
        <taxon>Fusarium</taxon>
        <taxon>Fusarium decemcellulare species complex</taxon>
    </lineage>
</organism>
<reference evidence="1" key="1">
    <citation type="submission" date="2022-08" db="EMBL/GenBank/DDBJ databases">
        <title>Genome Sequence of Fusarium decemcellulare.</title>
        <authorList>
            <person name="Buettner E."/>
        </authorList>
    </citation>
    <scope>NUCLEOTIDE SEQUENCE</scope>
    <source>
        <strain evidence="1">Babe19</strain>
    </source>
</reference>
<protein>
    <submittedName>
        <fullName evidence="1">Uncharacterized protein</fullName>
    </submittedName>
</protein>
<gene>
    <name evidence="1" type="ORF">NM208_g8012</name>
</gene>
<dbReference type="Proteomes" id="UP001148629">
    <property type="component" value="Unassembled WGS sequence"/>
</dbReference>
<accession>A0ACC1S6W2</accession>